<dbReference type="Proteomes" id="UP000177515">
    <property type="component" value="Chromosome 2"/>
</dbReference>
<accession>A0ABM6FCR5</accession>
<protein>
    <recommendedName>
        <fullName evidence="3">Preprotein translocase subunit SecA</fullName>
    </recommendedName>
</protein>
<evidence type="ECO:0008006" key="3">
    <source>
        <dbReference type="Google" id="ProtNLM"/>
    </source>
</evidence>
<dbReference type="RefSeq" id="WP_071072140.1">
    <property type="nucleotide sequence ID" value="NZ_CP017755.1"/>
</dbReference>
<name>A0ABM6FCR5_9BURK</name>
<dbReference type="EMBL" id="CP017755">
    <property type="protein sequence ID" value="AOZ09563.1"/>
    <property type="molecule type" value="Genomic_DNA"/>
</dbReference>
<sequence>MLSPHEIATLMLLRDRPDPLQLDPIDLEALIRHDLVRVEPLRQGPAFPRLTQRGRTFLEAFAAFAREPAGLPGRFS</sequence>
<reference evidence="1 2" key="1">
    <citation type="submission" date="2016-10" db="EMBL/GenBank/DDBJ databases">
        <title>Complete genome sequences of three Cupriavidus strains isolated from various Malaysian environments.</title>
        <authorList>
            <person name="Abdullah A.A.-A."/>
            <person name="Shafie N.A.H."/>
            <person name="Lau N.S."/>
        </authorList>
    </citation>
    <scope>NUCLEOTIDE SEQUENCE [LARGE SCALE GENOMIC DNA]</scope>
    <source>
        <strain evidence="1 2">USMAA1020</strain>
    </source>
</reference>
<keyword evidence="2" id="KW-1185">Reference proteome</keyword>
<evidence type="ECO:0000313" key="2">
    <source>
        <dbReference type="Proteomes" id="UP000177515"/>
    </source>
</evidence>
<evidence type="ECO:0000313" key="1">
    <source>
        <dbReference type="EMBL" id="AOZ09563.1"/>
    </source>
</evidence>
<proteinExistence type="predicted"/>
<gene>
    <name evidence="1" type="ORF">BKK80_27900</name>
</gene>
<organism evidence="1 2">
    <name type="scientific">Cupriavidus malaysiensis</name>
    <dbReference type="NCBI Taxonomy" id="367825"/>
    <lineage>
        <taxon>Bacteria</taxon>
        <taxon>Pseudomonadati</taxon>
        <taxon>Pseudomonadota</taxon>
        <taxon>Betaproteobacteria</taxon>
        <taxon>Burkholderiales</taxon>
        <taxon>Burkholderiaceae</taxon>
        <taxon>Cupriavidus</taxon>
    </lineage>
</organism>